<dbReference type="RefSeq" id="WP_240481220.1">
    <property type="nucleotide sequence ID" value="NZ_CP011125.1"/>
</dbReference>
<evidence type="ECO:0000313" key="2">
    <source>
        <dbReference type="EMBL" id="AKF06478.1"/>
    </source>
</evidence>
<reference evidence="2 3" key="1">
    <citation type="submission" date="2015-03" db="EMBL/GenBank/DDBJ databases">
        <title>Genome assembly of Sandaracinus amylolyticus DSM 53668.</title>
        <authorList>
            <person name="Sharma G."/>
            <person name="Subramanian S."/>
        </authorList>
    </citation>
    <scope>NUCLEOTIDE SEQUENCE [LARGE SCALE GENOMIC DNA]</scope>
    <source>
        <strain evidence="2 3">DSM 53668</strain>
    </source>
</reference>
<feature type="domain" description="HTH merR-type" evidence="1">
    <location>
        <begin position="46"/>
        <end position="104"/>
    </location>
</feature>
<dbReference type="InterPro" id="IPR000551">
    <property type="entry name" value="MerR-type_HTH_dom"/>
</dbReference>
<keyword evidence="3" id="KW-1185">Reference proteome</keyword>
<evidence type="ECO:0000259" key="1">
    <source>
        <dbReference type="Pfam" id="PF13411"/>
    </source>
</evidence>
<proteinExistence type="predicted"/>
<dbReference type="GO" id="GO:0003677">
    <property type="term" value="F:DNA binding"/>
    <property type="evidence" value="ECO:0007669"/>
    <property type="project" value="InterPro"/>
</dbReference>
<gene>
    <name evidence="2" type="ORF">DB32_003627</name>
</gene>
<accession>A0A0F6YJ32</accession>
<organism evidence="2 3">
    <name type="scientific">Sandaracinus amylolyticus</name>
    <dbReference type="NCBI Taxonomy" id="927083"/>
    <lineage>
        <taxon>Bacteria</taxon>
        <taxon>Pseudomonadati</taxon>
        <taxon>Myxococcota</taxon>
        <taxon>Polyangia</taxon>
        <taxon>Polyangiales</taxon>
        <taxon>Sandaracinaceae</taxon>
        <taxon>Sandaracinus</taxon>
    </lineage>
</organism>
<evidence type="ECO:0000313" key="3">
    <source>
        <dbReference type="Proteomes" id="UP000034883"/>
    </source>
</evidence>
<dbReference type="Pfam" id="PF13411">
    <property type="entry name" value="MerR_1"/>
    <property type="match status" value="1"/>
</dbReference>
<dbReference type="AlphaFoldDB" id="A0A0F6YJ32"/>
<name>A0A0F6YJ32_9BACT</name>
<dbReference type="GO" id="GO:0006355">
    <property type="term" value="P:regulation of DNA-templated transcription"/>
    <property type="evidence" value="ECO:0007669"/>
    <property type="project" value="InterPro"/>
</dbReference>
<dbReference type="EMBL" id="CP011125">
    <property type="protein sequence ID" value="AKF06478.1"/>
    <property type="molecule type" value="Genomic_DNA"/>
</dbReference>
<protein>
    <recommendedName>
        <fullName evidence="1">HTH merR-type domain-containing protein</fullName>
    </recommendedName>
</protein>
<sequence length="175" mass="19593">MSEIGGKTGVGVRSEEALRAFERAHPQGLAVQQIVDWFDQGGDRLTEATFRKYVQLGLLPRSVRVGRKGKHRGSQGLYPATVIGRIETIRRLMAQGFTIEEIQREFFVRGDVEELGRNLDRVWSAIERRIADRGGDALAEKQLAEARALGVSLMETLDAIEQRMSMRARMARAAV</sequence>
<dbReference type="InterPro" id="IPR009061">
    <property type="entry name" value="DNA-bd_dom_put_sf"/>
</dbReference>
<dbReference type="Gene3D" id="1.10.1660.10">
    <property type="match status" value="1"/>
</dbReference>
<dbReference type="Proteomes" id="UP000034883">
    <property type="component" value="Chromosome"/>
</dbReference>
<dbReference type="KEGG" id="samy:DB32_003627"/>
<dbReference type="STRING" id="927083.DB32_003627"/>
<dbReference type="SUPFAM" id="SSF46955">
    <property type="entry name" value="Putative DNA-binding domain"/>
    <property type="match status" value="1"/>
</dbReference>